<evidence type="ECO:0000256" key="7">
    <source>
        <dbReference type="ARBA" id="ARBA00023136"/>
    </source>
</evidence>
<dbReference type="GO" id="GO:0016020">
    <property type="term" value="C:membrane"/>
    <property type="evidence" value="ECO:0007669"/>
    <property type="project" value="UniProtKB-SubCell"/>
</dbReference>
<dbReference type="GO" id="GO:0016887">
    <property type="term" value="F:ATP hydrolysis activity"/>
    <property type="evidence" value="ECO:0007669"/>
    <property type="project" value="InterPro"/>
</dbReference>
<dbReference type="InterPro" id="IPR008984">
    <property type="entry name" value="SMAD_FHA_dom_sf"/>
</dbReference>
<dbReference type="InterPro" id="IPR000253">
    <property type="entry name" value="FHA_dom"/>
</dbReference>
<dbReference type="CDD" id="cd00060">
    <property type="entry name" value="FHA"/>
    <property type="match status" value="2"/>
</dbReference>
<dbReference type="PANTHER" id="PTHR48041">
    <property type="entry name" value="ABC TRANSPORTER G FAMILY MEMBER 28"/>
    <property type="match status" value="1"/>
</dbReference>
<dbReference type="PANTHER" id="PTHR48041:SF139">
    <property type="entry name" value="PROTEIN SCARLET"/>
    <property type="match status" value="1"/>
</dbReference>
<evidence type="ECO:0000256" key="6">
    <source>
        <dbReference type="ARBA" id="ARBA00022989"/>
    </source>
</evidence>
<evidence type="ECO:0000313" key="11">
    <source>
        <dbReference type="EMBL" id="HIX08107.1"/>
    </source>
</evidence>
<dbReference type="InterPro" id="IPR003593">
    <property type="entry name" value="AAA+_ATPase"/>
</dbReference>
<dbReference type="Proteomes" id="UP000824204">
    <property type="component" value="Unassembled WGS sequence"/>
</dbReference>
<dbReference type="Pfam" id="PF00005">
    <property type="entry name" value="ABC_tran"/>
    <property type="match status" value="1"/>
</dbReference>
<evidence type="ECO:0000256" key="5">
    <source>
        <dbReference type="ARBA" id="ARBA00022840"/>
    </source>
</evidence>
<feature type="domain" description="ABC transporter" evidence="10">
    <location>
        <begin position="212"/>
        <end position="450"/>
    </location>
</feature>
<dbReference type="GO" id="GO:0042626">
    <property type="term" value="F:ATPase-coupled transmembrane transporter activity"/>
    <property type="evidence" value="ECO:0007669"/>
    <property type="project" value="TreeGrafter"/>
</dbReference>
<dbReference type="SUPFAM" id="SSF49879">
    <property type="entry name" value="SMAD/FHA domain"/>
    <property type="match status" value="2"/>
</dbReference>
<organism evidence="11 12">
    <name type="scientific">Candidatus Borkfalkia faecipullorum</name>
    <dbReference type="NCBI Taxonomy" id="2838510"/>
    <lineage>
        <taxon>Bacteria</taxon>
        <taxon>Bacillati</taxon>
        <taxon>Bacillota</taxon>
        <taxon>Clostridia</taxon>
        <taxon>Christensenellales</taxon>
        <taxon>Christensenellaceae</taxon>
        <taxon>Candidatus Borkfalkia</taxon>
    </lineage>
</organism>
<reference evidence="11" key="2">
    <citation type="submission" date="2021-04" db="EMBL/GenBank/DDBJ databases">
        <authorList>
            <person name="Gilroy R."/>
        </authorList>
    </citation>
    <scope>NUCLEOTIDE SEQUENCE</scope>
    <source>
        <strain evidence="11">811</strain>
    </source>
</reference>
<evidence type="ECO:0000256" key="4">
    <source>
        <dbReference type="ARBA" id="ARBA00022741"/>
    </source>
</evidence>
<keyword evidence="2" id="KW-0813">Transport</keyword>
<dbReference type="GO" id="GO:0005524">
    <property type="term" value="F:ATP binding"/>
    <property type="evidence" value="ECO:0007669"/>
    <property type="project" value="UniProtKB-KW"/>
</dbReference>
<dbReference type="PROSITE" id="PS50893">
    <property type="entry name" value="ABC_TRANSPORTER_2"/>
    <property type="match status" value="1"/>
</dbReference>
<comment type="subcellular location">
    <subcellularLocation>
        <location evidence="1">Membrane</location>
        <topology evidence="1">Multi-pass membrane protein</topology>
    </subcellularLocation>
</comment>
<dbReference type="PROSITE" id="PS00211">
    <property type="entry name" value="ABC_TRANSPORTER_1"/>
    <property type="match status" value="1"/>
</dbReference>
<keyword evidence="3" id="KW-0812">Transmembrane</keyword>
<keyword evidence="7" id="KW-0472">Membrane</keyword>
<evidence type="ECO:0000259" key="9">
    <source>
        <dbReference type="PROSITE" id="PS50006"/>
    </source>
</evidence>
<dbReference type="InterPro" id="IPR050352">
    <property type="entry name" value="ABCG_transporters"/>
</dbReference>
<feature type="compositionally biased region" description="Basic and acidic residues" evidence="8">
    <location>
        <begin position="497"/>
        <end position="522"/>
    </location>
</feature>
<dbReference type="PROSITE" id="PS50006">
    <property type="entry name" value="FHA_DOMAIN"/>
    <property type="match status" value="1"/>
</dbReference>
<dbReference type="SMART" id="SM00240">
    <property type="entry name" value="FHA"/>
    <property type="match status" value="2"/>
</dbReference>
<dbReference type="InterPro" id="IPR027417">
    <property type="entry name" value="P-loop_NTPase"/>
</dbReference>
<reference evidence="11" key="1">
    <citation type="journal article" date="2021" name="PeerJ">
        <title>Extensive microbial diversity within the chicken gut microbiome revealed by metagenomics and culture.</title>
        <authorList>
            <person name="Gilroy R."/>
            <person name="Ravi A."/>
            <person name="Getino M."/>
            <person name="Pursley I."/>
            <person name="Horton D.L."/>
            <person name="Alikhan N.F."/>
            <person name="Baker D."/>
            <person name="Gharbi K."/>
            <person name="Hall N."/>
            <person name="Watson M."/>
            <person name="Adriaenssens E.M."/>
            <person name="Foster-Nyarko E."/>
            <person name="Jarju S."/>
            <person name="Secka A."/>
            <person name="Antonio M."/>
            <person name="Oren A."/>
            <person name="Chaudhuri R.R."/>
            <person name="La Ragione R."/>
            <person name="Hildebrand F."/>
            <person name="Pallen M.J."/>
        </authorList>
    </citation>
    <scope>NUCLEOTIDE SEQUENCE</scope>
    <source>
        <strain evidence="11">811</strain>
    </source>
</reference>
<protein>
    <submittedName>
        <fullName evidence="11">ATP-binding cassette domain-containing protein</fullName>
    </submittedName>
</protein>
<dbReference type="SMART" id="SM00382">
    <property type="entry name" value="AAA"/>
    <property type="match status" value="1"/>
</dbReference>
<name>A0A9D1V8G2_9FIRM</name>
<sequence>MKNIVLKIREGDLFRFIDSEERTQLTIGSKRGADICIRSPYVQGEQAKLLLRNGVWYAEDLTSEEGKCQLLLGKKPFKKPLVRLDGTLTLRKKGEKKEGAIAEISLVRQIRPQKNASAFDLTQKTVTTIGSGSKSDILVSNPLVSERHCFIVFDGKDCFIEDAHSLRGTYINNRKIKRCKLCDYDRISIPGAAYTFYKNKLLCSTSAAGIQIDAADICKEVSDKNRRGKISLVTHVSMRIAAGEFTAIVGGSGAGKSTTLDCINGMRPATSGKIYYDTNDYYENMNSYKSVIGYVPQRDIMHDDLTVEKALYYTAQLRTRADLSKEEILRRVKEALADVRLGGKEKLRISALSGGQKKRVSIAMELLSDPKVIFLDEPTSGLSPDLDLEMMELLRDLSRKGRTIVIITHAMDNLDKCDKVAFLGRGGRLCYYGNISGAFRWFNRRSYSRIFAALGEEETSERFAAKYRSTEEYKALFREFSELYGKNSILPPEEYSEEKAWEKPPKNLKETRKKDLPQEEER</sequence>
<evidence type="ECO:0000256" key="3">
    <source>
        <dbReference type="ARBA" id="ARBA00022692"/>
    </source>
</evidence>
<evidence type="ECO:0000256" key="1">
    <source>
        <dbReference type="ARBA" id="ARBA00004141"/>
    </source>
</evidence>
<dbReference type="EMBL" id="DXFX01000082">
    <property type="protein sequence ID" value="HIX08107.1"/>
    <property type="molecule type" value="Genomic_DNA"/>
</dbReference>
<dbReference type="AlphaFoldDB" id="A0A9D1V8G2"/>
<dbReference type="Pfam" id="PF00498">
    <property type="entry name" value="FHA"/>
    <property type="match status" value="2"/>
</dbReference>
<feature type="region of interest" description="Disordered" evidence="8">
    <location>
        <begin position="495"/>
        <end position="522"/>
    </location>
</feature>
<keyword evidence="5 11" id="KW-0067">ATP-binding</keyword>
<evidence type="ECO:0000256" key="8">
    <source>
        <dbReference type="SAM" id="MobiDB-lite"/>
    </source>
</evidence>
<accession>A0A9D1V8G2</accession>
<dbReference type="InterPro" id="IPR017871">
    <property type="entry name" value="ABC_transporter-like_CS"/>
</dbReference>
<evidence type="ECO:0000313" key="12">
    <source>
        <dbReference type="Proteomes" id="UP000824204"/>
    </source>
</evidence>
<gene>
    <name evidence="11" type="ORF">H9741_06535</name>
</gene>
<dbReference type="InterPro" id="IPR003439">
    <property type="entry name" value="ABC_transporter-like_ATP-bd"/>
</dbReference>
<dbReference type="SUPFAM" id="SSF52540">
    <property type="entry name" value="P-loop containing nucleoside triphosphate hydrolases"/>
    <property type="match status" value="1"/>
</dbReference>
<keyword evidence="6" id="KW-1133">Transmembrane helix</keyword>
<feature type="domain" description="FHA" evidence="9">
    <location>
        <begin position="127"/>
        <end position="176"/>
    </location>
</feature>
<evidence type="ECO:0000256" key="2">
    <source>
        <dbReference type="ARBA" id="ARBA00022448"/>
    </source>
</evidence>
<keyword evidence="4" id="KW-0547">Nucleotide-binding</keyword>
<dbReference type="Gene3D" id="3.40.50.300">
    <property type="entry name" value="P-loop containing nucleotide triphosphate hydrolases"/>
    <property type="match status" value="1"/>
</dbReference>
<comment type="caution">
    <text evidence="11">The sequence shown here is derived from an EMBL/GenBank/DDBJ whole genome shotgun (WGS) entry which is preliminary data.</text>
</comment>
<dbReference type="Gene3D" id="2.60.200.20">
    <property type="match status" value="2"/>
</dbReference>
<proteinExistence type="predicted"/>
<evidence type="ECO:0000259" key="10">
    <source>
        <dbReference type="PROSITE" id="PS50893"/>
    </source>
</evidence>